<dbReference type="Gene3D" id="3.40.50.300">
    <property type="entry name" value="P-loop containing nucleotide triphosphate hydrolases"/>
    <property type="match status" value="1"/>
</dbReference>
<proteinExistence type="predicted"/>
<dbReference type="SUPFAM" id="SSF52540">
    <property type="entry name" value="P-loop containing nucleoside triphosphate hydrolases"/>
    <property type="match status" value="1"/>
</dbReference>
<gene>
    <name evidence="1" type="ORF">CUN59_20650</name>
</gene>
<reference evidence="1 2" key="1">
    <citation type="submission" date="2018-02" db="EMBL/GenBank/DDBJ databases">
        <title>Discovery of a pederin family compound in a non-symbiotic bloom-forming cyanobacterium.</title>
        <authorList>
            <person name="Kust A."/>
            <person name="Mares J."/>
            <person name="Jokela J."/>
            <person name="Urajova P."/>
            <person name="Hajek J."/>
            <person name="Saurav K."/>
            <person name="Voracova K."/>
            <person name="Fewer D.P."/>
            <person name="Haapaniemi E."/>
            <person name="Permi P."/>
            <person name="Rehakova K."/>
            <person name="Sivonen K."/>
            <person name="Hrouzek P."/>
        </authorList>
    </citation>
    <scope>NUCLEOTIDE SEQUENCE [LARGE SCALE GENOMIC DNA]</scope>
    <source>
        <strain evidence="1 2">CHARLIE-1</strain>
    </source>
</reference>
<accession>A0A2S6CP57</accession>
<dbReference type="AlphaFoldDB" id="A0A2S6CP57"/>
<evidence type="ECO:0008006" key="3">
    <source>
        <dbReference type="Google" id="ProtNLM"/>
    </source>
</evidence>
<comment type="caution">
    <text evidence="1">The sequence shown here is derived from an EMBL/GenBank/DDBJ whole genome shotgun (WGS) entry which is preliminary data.</text>
</comment>
<dbReference type="InterPro" id="IPR027417">
    <property type="entry name" value="P-loop_NTPase"/>
</dbReference>
<dbReference type="EMBL" id="PGEM01000222">
    <property type="protein sequence ID" value="PPJ61492.1"/>
    <property type="molecule type" value="Genomic_DNA"/>
</dbReference>
<name>A0A2S6CP57_9CYAN</name>
<sequence>MKSNLIENDPNAIRLAYDLVWHADKTPHLSIIARTRAGKSVFAGDYLCRLMKLQNWTIEYNSAKFDRYVKEFNGKSEIIEIVERAEYWVEVMKNRLDQINIAGKDKYLDMENMNNIAIIFDEIGNLNAGLEQKNLKTYKNRWEESINKLSATGASAGIHVIAISQFATKEGFLPTLARTNCSDAVIMLGGAADSADERRYLMPGFADLPKRSYTKGQGLAKISGSGQKWEKPHFYETPWFL</sequence>
<organism evidence="1 2">
    <name type="scientific">Cuspidothrix issatschenkoi CHARLIE-1</name>
    <dbReference type="NCBI Taxonomy" id="2052836"/>
    <lineage>
        <taxon>Bacteria</taxon>
        <taxon>Bacillati</taxon>
        <taxon>Cyanobacteriota</taxon>
        <taxon>Cyanophyceae</taxon>
        <taxon>Nostocales</taxon>
        <taxon>Aphanizomenonaceae</taxon>
        <taxon>Cuspidothrix</taxon>
    </lineage>
</organism>
<evidence type="ECO:0000313" key="1">
    <source>
        <dbReference type="EMBL" id="PPJ61492.1"/>
    </source>
</evidence>
<keyword evidence="2" id="KW-1185">Reference proteome</keyword>
<evidence type="ECO:0000313" key="2">
    <source>
        <dbReference type="Proteomes" id="UP000239589"/>
    </source>
</evidence>
<protein>
    <recommendedName>
        <fullName evidence="3">Cell division protein FtsK</fullName>
    </recommendedName>
</protein>
<dbReference type="Proteomes" id="UP000239589">
    <property type="component" value="Unassembled WGS sequence"/>
</dbReference>